<gene>
    <name evidence="1" type="ORF">METH_01575</name>
</gene>
<dbReference type="PATRIC" id="fig|999552.6.peg.313"/>
<dbReference type="AlphaFoldDB" id="V9VNH9"/>
<protein>
    <submittedName>
        <fullName evidence="1">Uncharacterized protein</fullName>
    </submittedName>
</protein>
<dbReference type="STRING" id="999552.METH_01575"/>
<dbReference type="EMBL" id="CP006773">
    <property type="protein sequence ID" value="AHC99567.1"/>
    <property type="molecule type" value="Genomic_DNA"/>
</dbReference>
<name>V9VNH9_9RHOB</name>
<reference evidence="1 2" key="1">
    <citation type="submission" date="2013-09" db="EMBL/GenBank/DDBJ databases">
        <authorList>
            <consortium name="DOE Joint Genome Institute"/>
            <person name="Klenk H.-P."/>
            <person name="Huntemann M."/>
            <person name="Han J."/>
            <person name="Chen A."/>
            <person name="Kyrpides N."/>
            <person name="Mavromatis K."/>
            <person name="Markowitz V."/>
            <person name="Palaniappan K."/>
            <person name="Ivanova N."/>
            <person name="Schaumberg A."/>
            <person name="Pati A."/>
            <person name="Liolios K."/>
            <person name="Nordberg H.P."/>
            <person name="Cantor M.N."/>
            <person name="Hua S.X."/>
            <person name="Woyke T."/>
        </authorList>
    </citation>
    <scope>NUCLEOTIDE SEQUENCE [LARGE SCALE GENOMIC DNA]</scope>
    <source>
        <strain evidence="1 2">DSM 14336</strain>
    </source>
</reference>
<keyword evidence="2" id="KW-1185">Reference proteome</keyword>
<dbReference type="OrthoDB" id="7864481at2"/>
<proteinExistence type="predicted"/>
<accession>V9VNH9</accession>
<dbReference type="Proteomes" id="UP000018780">
    <property type="component" value="Chromosome"/>
</dbReference>
<evidence type="ECO:0000313" key="2">
    <source>
        <dbReference type="Proteomes" id="UP000018780"/>
    </source>
</evidence>
<evidence type="ECO:0000313" key="1">
    <source>
        <dbReference type="EMBL" id="AHC99567.1"/>
    </source>
</evidence>
<organism evidence="1 2">
    <name type="scientific">Leisingera methylohalidivorans DSM 14336</name>
    <dbReference type="NCBI Taxonomy" id="999552"/>
    <lineage>
        <taxon>Bacteria</taxon>
        <taxon>Pseudomonadati</taxon>
        <taxon>Pseudomonadota</taxon>
        <taxon>Alphaproteobacteria</taxon>
        <taxon>Rhodobacterales</taxon>
        <taxon>Roseobacteraceae</taxon>
        <taxon>Leisingera</taxon>
    </lineage>
</organism>
<dbReference type="KEGG" id="lmd:METH_01575"/>
<dbReference type="RefSeq" id="WP_024088633.1">
    <property type="nucleotide sequence ID" value="NC_023135.1"/>
</dbReference>
<dbReference type="HOGENOM" id="CLU_2770816_0_0_5"/>
<sequence>MANSDSFEKFYYKKVGLGEGCGCAERVIDIHEFDRQSGRPQLKSFGRRFSIRSFALKYGLMSRRRTPVE</sequence>